<evidence type="ECO:0000256" key="9">
    <source>
        <dbReference type="RuleBase" id="RU362042"/>
    </source>
</evidence>
<keyword evidence="6" id="KW-1133">Transmembrane helix</keyword>
<reference evidence="11" key="1">
    <citation type="submission" date="2023-03" db="EMBL/GenBank/DDBJ databases">
        <title>Actinorhabdospora filicis NBRC 111898.</title>
        <authorList>
            <person name="Ichikawa N."/>
            <person name="Sato H."/>
            <person name="Tonouchi N."/>
        </authorList>
    </citation>
    <scope>NUCLEOTIDE SEQUENCE</scope>
    <source>
        <strain evidence="11">NBRC 111898</strain>
    </source>
</reference>
<dbReference type="EMBL" id="BSTX01000008">
    <property type="protein sequence ID" value="GLZ81976.1"/>
    <property type="molecule type" value="Genomic_DNA"/>
</dbReference>
<comment type="similarity">
    <text evidence="2">Belongs to the peptidase S26 family. IMP2 subfamily.</text>
</comment>
<dbReference type="PRINTS" id="PR00727">
    <property type="entry name" value="LEADERPTASE"/>
</dbReference>
<dbReference type="InterPro" id="IPR000223">
    <property type="entry name" value="Pept_S26A_signal_pept_1"/>
</dbReference>
<organism evidence="11 12">
    <name type="scientific">Actinorhabdospora filicis</name>
    <dbReference type="NCBI Taxonomy" id="1785913"/>
    <lineage>
        <taxon>Bacteria</taxon>
        <taxon>Bacillati</taxon>
        <taxon>Actinomycetota</taxon>
        <taxon>Actinomycetes</taxon>
        <taxon>Micromonosporales</taxon>
        <taxon>Micromonosporaceae</taxon>
        <taxon>Actinorhabdospora</taxon>
    </lineage>
</organism>
<evidence type="ECO:0000256" key="6">
    <source>
        <dbReference type="ARBA" id="ARBA00022989"/>
    </source>
</evidence>
<evidence type="ECO:0000313" key="12">
    <source>
        <dbReference type="Proteomes" id="UP001165079"/>
    </source>
</evidence>
<evidence type="ECO:0000256" key="4">
    <source>
        <dbReference type="ARBA" id="ARBA00022692"/>
    </source>
</evidence>
<keyword evidence="7" id="KW-0472">Membrane</keyword>
<feature type="active site" evidence="8">
    <location>
        <position position="33"/>
    </location>
</feature>
<dbReference type="RefSeq" id="WP_285667547.1">
    <property type="nucleotide sequence ID" value="NZ_BSTX01000008.1"/>
</dbReference>
<dbReference type="GO" id="GO:0006465">
    <property type="term" value="P:signal peptide processing"/>
    <property type="evidence" value="ECO:0007669"/>
    <property type="project" value="InterPro"/>
</dbReference>
<evidence type="ECO:0000313" key="11">
    <source>
        <dbReference type="EMBL" id="GLZ81976.1"/>
    </source>
</evidence>
<dbReference type="GO" id="GO:0005886">
    <property type="term" value="C:plasma membrane"/>
    <property type="evidence" value="ECO:0007669"/>
    <property type="project" value="UniProtKB-SubCell"/>
</dbReference>
<dbReference type="Proteomes" id="UP001165079">
    <property type="component" value="Unassembled WGS sequence"/>
</dbReference>
<dbReference type="CDD" id="cd06530">
    <property type="entry name" value="S26_SPase_I"/>
    <property type="match status" value="1"/>
</dbReference>
<comment type="catalytic activity">
    <reaction evidence="9">
        <text>Cleavage of hydrophobic, N-terminal signal or leader sequences from secreted and periplasmic proteins.</text>
        <dbReference type="EC" id="3.4.21.89"/>
    </reaction>
</comment>
<evidence type="ECO:0000256" key="8">
    <source>
        <dbReference type="PIRSR" id="PIRSR600223-1"/>
    </source>
</evidence>
<keyword evidence="12" id="KW-1185">Reference proteome</keyword>
<dbReference type="PANTHER" id="PTHR46041:SF2">
    <property type="entry name" value="MITOCHONDRIAL INNER MEMBRANE PROTEASE SUBUNIT 2"/>
    <property type="match status" value="1"/>
</dbReference>
<evidence type="ECO:0000256" key="7">
    <source>
        <dbReference type="ARBA" id="ARBA00023136"/>
    </source>
</evidence>
<keyword evidence="5 9" id="KW-0378">Hydrolase</keyword>
<comment type="subcellular location">
    <subcellularLocation>
        <location evidence="1">Cell membrane</location>
        <topology evidence="1">Single-pass type II membrane protein</topology>
    </subcellularLocation>
    <subcellularLocation>
        <location evidence="9">Membrane</location>
        <topology evidence="9">Single-pass type II membrane protein</topology>
    </subcellularLocation>
</comment>
<evidence type="ECO:0000256" key="5">
    <source>
        <dbReference type="ARBA" id="ARBA00022801"/>
    </source>
</evidence>
<dbReference type="EC" id="3.4.21.89" evidence="9"/>
<dbReference type="AlphaFoldDB" id="A0A9W6ST18"/>
<dbReference type="SUPFAM" id="SSF51306">
    <property type="entry name" value="LexA/Signal peptidase"/>
    <property type="match status" value="1"/>
</dbReference>
<dbReference type="Gene3D" id="2.10.109.10">
    <property type="entry name" value="Umud Fragment, subunit A"/>
    <property type="match status" value="1"/>
</dbReference>
<feature type="domain" description="Peptidase S26" evidence="10">
    <location>
        <begin position="9"/>
        <end position="84"/>
    </location>
</feature>
<comment type="caution">
    <text evidence="11">The sequence shown here is derived from an EMBL/GenBank/DDBJ whole genome shotgun (WGS) entry which is preliminary data.</text>
</comment>
<dbReference type="InterPro" id="IPR037730">
    <property type="entry name" value="IMP2"/>
</dbReference>
<proteinExistence type="inferred from homology"/>
<gene>
    <name evidence="11" type="primary">lepB</name>
    <name evidence="11" type="ORF">Afil01_67830</name>
</gene>
<keyword evidence="3 9" id="KW-0645">Protease</keyword>
<feature type="domain" description="Peptidase S26" evidence="10">
    <location>
        <begin position="87"/>
        <end position="131"/>
    </location>
</feature>
<feature type="active site" evidence="8">
    <location>
        <position position="74"/>
    </location>
</feature>
<keyword evidence="4" id="KW-0812">Transmembrane</keyword>
<dbReference type="InterPro" id="IPR036286">
    <property type="entry name" value="LexA/Signal_pep-like_sf"/>
</dbReference>
<evidence type="ECO:0000256" key="3">
    <source>
        <dbReference type="ARBA" id="ARBA00022670"/>
    </source>
</evidence>
<protein>
    <recommendedName>
        <fullName evidence="9">Signal peptidase I</fullName>
        <ecNumber evidence="9">3.4.21.89</ecNumber>
    </recommendedName>
</protein>
<dbReference type="PANTHER" id="PTHR46041">
    <property type="entry name" value="MITOCHONDRIAL INNER MEMBRANE PROTEASE SUBUNIT 2"/>
    <property type="match status" value="1"/>
</dbReference>
<dbReference type="GO" id="GO:0004252">
    <property type="term" value="F:serine-type endopeptidase activity"/>
    <property type="evidence" value="ECO:0007669"/>
    <property type="project" value="InterPro"/>
</dbReference>
<evidence type="ECO:0000259" key="10">
    <source>
        <dbReference type="Pfam" id="PF10502"/>
    </source>
</evidence>
<dbReference type="InterPro" id="IPR019533">
    <property type="entry name" value="Peptidase_S26"/>
</dbReference>
<dbReference type="NCBIfam" id="TIGR02227">
    <property type="entry name" value="sigpep_I_bact"/>
    <property type="match status" value="1"/>
</dbReference>
<evidence type="ECO:0000256" key="2">
    <source>
        <dbReference type="ARBA" id="ARBA00007066"/>
    </source>
</evidence>
<sequence length="134" mass="14268">MPYLIAAAIGCLSVTAVLLIRTRLVIVTVHGPSMEPALADGDRLLVRRAGLDRVRGGDIVVLASPQRGSTWFVKRAVAVPGDPVPEALREIAGGETVPPGRFLILGDNPAVSADSRRFGYQRADGLLGVMVRRM</sequence>
<dbReference type="GO" id="GO:0009003">
    <property type="term" value="F:signal peptidase activity"/>
    <property type="evidence" value="ECO:0007669"/>
    <property type="project" value="UniProtKB-EC"/>
</dbReference>
<dbReference type="Pfam" id="PF10502">
    <property type="entry name" value="Peptidase_S26"/>
    <property type="match status" value="2"/>
</dbReference>
<accession>A0A9W6ST18</accession>
<evidence type="ECO:0000256" key="1">
    <source>
        <dbReference type="ARBA" id="ARBA00004401"/>
    </source>
</evidence>
<name>A0A9W6ST18_9ACTN</name>